<proteinExistence type="inferred from homology"/>
<dbReference type="HOGENOM" id="CLU_119090_2_0_9"/>
<evidence type="ECO:0000256" key="3">
    <source>
        <dbReference type="ARBA" id="ARBA00023125"/>
    </source>
</evidence>
<dbReference type="InterPro" id="IPR036388">
    <property type="entry name" value="WH-like_DNA-bd_sf"/>
</dbReference>
<dbReference type="EMBL" id="CP009933">
    <property type="protein sequence ID" value="AKA68870.1"/>
    <property type="molecule type" value="Genomic_DNA"/>
</dbReference>
<dbReference type="Gene3D" id="1.10.10.10">
    <property type="entry name" value="Winged helix-like DNA-binding domain superfamily/Winged helix DNA-binding domain"/>
    <property type="match status" value="1"/>
</dbReference>
<dbReference type="GO" id="GO:0003677">
    <property type="term" value="F:DNA binding"/>
    <property type="evidence" value="ECO:0007669"/>
    <property type="project" value="UniProtKB-KW"/>
</dbReference>
<dbReference type="Gene3D" id="1.10.4040.10">
    <property type="entry name" value="Penicillinase repressor domain"/>
    <property type="match status" value="1"/>
</dbReference>
<protein>
    <submittedName>
        <fullName evidence="5">Transcriptional repressor, CopY family</fullName>
    </submittedName>
</protein>
<dbReference type="RefSeq" id="WP_029161939.1">
    <property type="nucleotide sequence ID" value="NZ_CP009933.1"/>
</dbReference>
<comment type="similarity">
    <text evidence="1">Belongs to the BlaI transcriptional regulatory family.</text>
</comment>
<evidence type="ECO:0000256" key="2">
    <source>
        <dbReference type="ARBA" id="ARBA00023015"/>
    </source>
</evidence>
<accession>A0A0E3K057</accession>
<dbReference type="STRING" id="1548.CSCA_1745"/>
<keyword evidence="6" id="KW-1185">Reference proteome</keyword>
<dbReference type="AlphaFoldDB" id="A0A0E3K057"/>
<dbReference type="Proteomes" id="UP000033115">
    <property type="component" value="Chromosome"/>
</dbReference>
<gene>
    <name evidence="5" type="ORF">CSCA_1745</name>
</gene>
<keyword evidence="3" id="KW-0238">DNA-binding</keyword>
<evidence type="ECO:0000313" key="5">
    <source>
        <dbReference type="EMBL" id="AKA68870.1"/>
    </source>
</evidence>
<dbReference type="InterPro" id="IPR036390">
    <property type="entry name" value="WH_DNA-bd_sf"/>
</dbReference>
<name>A0A0E3K057_CLOSL</name>
<evidence type="ECO:0000313" key="6">
    <source>
        <dbReference type="Proteomes" id="UP000033115"/>
    </source>
</evidence>
<dbReference type="InterPro" id="IPR005650">
    <property type="entry name" value="BlaI_family"/>
</dbReference>
<reference evidence="5 6" key="1">
    <citation type="journal article" date="2015" name="J. Biotechnol.">
        <title>Complete genome sequence of a malodorant-producing acetogen, Clostridium scatologenes ATCC 25775(T).</title>
        <authorList>
            <person name="Zhu Z."/>
            <person name="Guo T."/>
            <person name="Zheng H."/>
            <person name="Song T."/>
            <person name="Ouyang P."/>
            <person name="Xie J."/>
        </authorList>
    </citation>
    <scope>NUCLEOTIDE SEQUENCE [LARGE SCALE GENOMIC DNA]</scope>
    <source>
        <strain evidence="5 6">ATCC 25775</strain>
    </source>
</reference>
<organism evidence="5 6">
    <name type="scientific">Clostridium scatologenes</name>
    <dbReference type="NCBI Taxonomy" id="1548"/>
    <lineage>
        <taxon>Bacteria</taxon>
        <taxon>Bacillati</taxon>
        <taxon>Bacillota</taxon>
        <taxon>Clostridia</taxon>
        <taxon>Eubacteriales</taxon>
        <taxon>Clostridiaceae</taxon>
        <taxon>Clostridium</taxon>
    </lineage>
</organism>
<dbReference type="SUPFAM" id="SSF46785">
    <property type="entry name" value="Winged helix' DNA-binding domain"/>
    <property type="match status" value="1"/>
</dbReference>
<keyword evidence="2" id="KW-0805">Transcription regulation</keyword>
<dbReference type="Pfam" id="PF03965">
    <property type="entry name" value="Penicillinase_R"/>
    <property type="match status" value="1"/>
</dbReference>
<keyword evidence="4" id="KW-0804">Transcription</keyword>
<evidence type="ECO:0000256" key="4">
    <source>
        <dbReference type="ARBA" id="ARBA00023163"/>
    </source>
</evidence>
<dbReference type="KEGG" id="csq:CSCA_1745"/>
<evidence type="ECO:0000256" key="1">
    <source>
        <dbReference type="ARBA" id="ARBA00011046"/>
    </source>
</evidence>
<sequence length="120" mass="13977">MDKFNLCESEYRFASIVWENEPLGSGKLVELCSEKLGWKKSTTYTVLKKLCQKEILQNENSIVTSVVKKEQIQKFESEQFLEKNFGGSLPKFITSFMSDKKLSKDDADYLKKLIDNYKEE</sequence>
<dbReference type="GO" id="GO:0045892">
    <property type="term" value="P:negative regulation of DNA-templated transcription"/>
    <property type="evidence" value="ECO:0007669"/>
    <property type="project" value="InterPro"/>
</dbReference>